<sequence length="540" mass="63212">MFFESKLEIISSLEKLLKNKNCPLEDVLNEDELLEECTLRKGYLLNYLSKKQIVKKLLLYLLDESYTENCTNLDQKIKFPFLANSLIKFGFFGICEIISYEDSLMEIMFNFLDNQAPLNTVYAGYFSNCVQIQFDKRWRDTIMFIDENPEIIDKLLLHYQTSSIKDVVIHIINNCENENYKIRTSKVLLSTKIINKLINLMKNEENNEVHENIKETFVNILTSETPNNTIIEELLNENNIEMLFQCITNSNNSKTRTENTLLILNQILKYMLKNNTTNYQNSLQKVILKHISNIVTLFNNESNKKSILLSFGKLSQPIGKIRLTIIQFFHLTYLNYHQFIEKIYCELEIMGKIIDLFLINQWNSSLHHLVKDMIVDILEGKSNSLINDLLVNNQLINKITEICLQYSPKNKNAKSERGNSSHLLTIANKLGEVASKNEVINQQLSKNKHWANFFENVLQKTIQIQSRILGKENNLFTSQIIDNYELEKIKKNDLDANKKIDQLSNVQNINKYYQKFISKNNNNENKLSFYKDNTKLKKNN</sequence>
<dbReference type="Proteomes" id="UP001150062">
    <property type="component" value="Unassembled WGS sequence"/>
</dbReference>
<dbReference type="InterPro" id="IPR011989">
    <property type="entry name" value="ARM-like"/>
</dbReference>
<protein>
    <submittedName>
        <fullName evidence="3">Uncharacterized protein</fullName>
    </submittedName>
</protein>
<reference evidence="3" key="1">
    <citation type="submission" date="2022-08" db="EMBL/GenBank/DDBJ databases">
        <title>Novel sulfate-reducing endosymbionts in the free-living metamonad Anaeramoeba.</title>
        <authorList>
            <person name="Jerlstrom-Hultqvist J."/>
            <person name="Cepicka I."/>
            <person name="Gallot-Lavallee L."/>
            <person name="Salas-Leiva D."/>
            <person name="Curtis B.A."/>
            <person name="Zahonova K."/>
            <person name="Pipaliya S."/>
            <person name="Dacks J."/>
            <person name="Roger A.J."/>
        </authorList>
    </citation>
    <scope>NUCLEOTIDE SEQUENCE</scope>
    <source>
        <strain evidence="3">Schooner1</strain>
    </source>
</reference>
<keyword evidence="2" id="KW-0131">Cell cycle</keyword>
<keyword evidence="4" id="KW-1185">Reference proteome</keyword>
<evidence type="ECO:0000313" key="3">
    <source>
        <dbReference type="EMBL" id="KAJ6226269.1"/>
    </source>
</evidence>
<dbReference type="SUPFAM" id="SSF48371">
    <property type="entry name" value="ARM repeat"/>
    <property type="match status" value="1"/>
</dbReference>
<dbReference type="InterPro" id="IPR016024">
    <property type="entry name" value="ARM-type_fold"/>
</dbReference>
<evidence type="ECO:0000313" key="4">
    <source>
        <dbReference type="Proteomes" id="UP001150062"/>
    </source>
</evidence>
<gene>
    <name evidence="3" type="ORF">M0813_10959</name>
</gene>
<name>A0ABQ8X1D6_9EUKA</name>
<dbReference type="Pfam" id="PF04499">
    <property type="entry name" value="SAPS"/>
    <property type="match status" value="2"/>
</dbReference>
<comment type="caution">
    <text evidence="3">The sequence shown here is derived from an EMBL/GenBank/DDBJ whole genome shotgun (WGS) entry which is preliminary data.</text>
</comment>
<evidence type="ECO:0000256" key="2">
    <source>
        <dbReference type="ARBA" id="ARBA00023306"/>
    </source>
</evidence>
<dbReference type="PANTHER" id="PTHR12634">
    <property type="entry name" value="SIT4 YEAST -ASSOCIATING PROTEIN-RELATED"/>
    <property type="match status" value="1"/>
</dbReference>
<organism evidence="3 4">
    <name type="scientific">Anaeramoeba flamelloides</name>
    <dbReference type="NCBI Taxonomy" id="1746091"/>
    <lineage>
        <taxon>Eukaryota</taxon>
        <taxon>Metamonada</taxon>
        <taxon>Anaeramoebidae</taxon>
        <taxon>Anaeramoeba</taxon>
    </lineage>
</organism>
<proteinExistence type="inferred from homology"/>
<dbReference type="PANTHER" id="PTHR12634:SF8">
    <property type="entry name" value="FIERY MOUNTAIN, ISOFORM D"/>
    <property type="match status" value="1"/>
</dbReference>
<evidence type="ECO:0000256" key="1">
    <source>
        <dbReference type="ARBA" id="ARBA00006180"/>
    </source>
</evidence>
<dbReference type="InterPro" id="IPR007587">
    <property type="entry name" value="SAPS"/>
</dbReference>
<dbReference type="EMBL" id="JAOAOG010000345">
    <property type="protein sequence ID" value="KAJ6226269.1"/>
    <property type="molecule type" value="Genomic_DNA"/>
</dbReference>
<comment type="similarity">
    <text evidence="1">Belongs to the SAPS family.</text>
</comment>
<dbReference type="Gene3D" id="1.25.10.10">
    <property type="entry name" value="Leucine-rich Repeat Variant"/>
    <property type="match status" value="1"/>
</dbReference>
<accession>A0ABQ8X1D6</accession>